<dbReference type="Pfam" id="PF00805">
    <property type="entry name" value="Pentapeptide"/>
    <property type="match status" value="1"/>
</dbReference>
<reference evidence="1 2" key="1">
    <citation type="submission" date="2017-07" db="EMBL/GenBank/DDBJ databases">
        <title>Isolation and development of strain Bacillus megaterium SR7 for enhanced growth and metabolite production under supercritical carbon dioxide.</title>
        <authorList>
            <person name="Freedman A.J.E."/>
            <person name="Peet K.C."/>
            <person name="Boock J.T."/>
            <person name="Penn K."/>
            <person name="Prather K.L.J."/>
            <person name="Thompson J.R."/>
        </authorList>
    </citation>
    <scope>NUCLEOTIDE SEQUENCE [LARGE SCALE GENOMIC DNA]</scope>
    <source>
        <strain evidence="1 2">SR7</strain>
    </source>
</reference>
<dbReference type="PANTHER" id="PTHR14136:SF17">
    <property type="entry name" value="BTB_POZ DOMAIN-CONTAINING PROTEIN KCTD9"/>
    <property type="match status" value="1"/>
</dbReference>
<proteinExistence type="predicted"/>
<dbReference type="Gene3D" id="2.160.20.80">
    <property type="entry name" value="E3 ubiquitin-protein ligase SopA"/>
    <property type="match status" value="1"/>
</dbReference>
<dbReference type="Pfam" id="PF13599">
    <property type="entry name" value="Pentapeptide_4"/>
    <property type="match status" value="1"/>
</dbReference>
<dbReference type="SUPFAM" id="SSF141571">
    <property type="entry name" value="Pentapeptide repeat-like"/>
    <property type="match status" value="1"/>
</dbReference>
<accession>A0AA86HZQ2</accession>
<sequence>MNERIKNHVHNIFAPYQDVKNVQDLEEELSQNLQEKFTDYKEDGHSEEQAYHMTINSIGDLTELIEAMNVATKELKQTVPMDFSKTELTKSDFRSVSVYKGKFNASNLNESDFSYADLTDSMFKSSNLTKAIFYHVNLTGVQFKWANFKQASFKECIYDNTYFKQCNLTEIVFDEETFNGTIFEGTSLKKSSFRNATLLNVQFRGSDLKKSDFEGAKMDKLTYNFLKSAKIDLSKVTII</sequence>
<organism evidence="1 2">
    <name type="scientific">Priestia megaterium</name>
    <name type="common">Bacillus megaterium</name>
    <dbReference type="NCBI Taxonomy" id="1404"/>
    <lineage>
        <taxon>Bacteria</taxon>
        <taxon>Bacillati</taxon>
        <taxon>Bacillota</taxon>
        <taxon>Bacilli</taxon>
        <taxon>Bacillales</taxon>
        <taxon>Bacillaceae</taxon>
        <taxon>Priestia</taxon>
    </lineage>
</organism>
<protein>
    <submittedName>
        <fullName evidence="1">Low-complexity protein</fullName>
    </submittedName>
</protein>
<dbReference type="Proteomes" id="UP000253834">
    <property type="component" value="Chromosome"/>
</dbReference>
<evidence type="ECO:0000313" key="2">
    <source>
        <dbReference type="Proteomes" id="UP000253834"/>
    </source>
</evidence>
<dbReference type="EMBL" id="CP022674">
    <property type="protein sequence ID" value="AXI29225.1"/>
    <property type="molecule type" value="Genomic_DNA"/>
</dbReference>
<dbReference type="PANTHER" id="PTHR14136">
    <property type="entry name" value="BTB_POZ DOMAIN-CONTAINING PROTEIN KCTD9"/>
    <property type="match status" value="1"/>
</dbReference>
<dbReference type="AlphaFoldDB" id="A0AA86HZQ2"/>
<evidence type="ECO:0000313" key="1">
    <source>
        <dbReference type="EMBL" id="AXI29225.1"/>
    </source>
</evidence>
<dbReference type="InterPro" id="IPR001646">
    <property type="entry name" value="5peptide_repeat"/>
</dbReference>
<dbReference type="InterPro" id="IPR047928">
    <property type="entry name" value="Perm_prefix_1"/>
</dbReference>
<dbReference type="RefSeq" id="WP_114895286.1">
    <property type="nucleotide sequence ID" value="NZ_CP022674.1"/>
</dbReference>
<name>A0AA86HZQ2_PRIMG</name>
<gene>
    <name evidence="1" type="ORF">CIB87_09430</name>
</gene>
<dbReference type="InterPro" id="IPR051082">
    <property type="entry name" value="Pentapeptide-BTB/POZ_domain"/>
</dbReference>
<dbReference type="NCBIfam" id="NF038403">
    <property type="entry name" value="perm_prefix_1"/>
    <property type="match status" value="1"/>
</dbReference>